<evidence type="ECO:0000313" key="3">
    <source>
        <dbReference type="Proteomes" id="UP000045706"/>
    </source>
</evidence>
<sequence length="26" mass="3086">RRSTCQDYGPRQAHQRQDCRDHGSVE</sequence>
<feature type="compositionally biased region" description="Basic and acidic residues" evidence="1">
    <location>
        <begin position="15"/>
        <end position="26"/>
    </location>
</feature>
<dbReference type="AlphaFoldDB" id="A0A0G4NDN9"/>
<name>A0A0G4NDN9_VERLO</name>
<dbReference type="Proteomes" id="UP000045706">
    <property type="component" value="Unassembled WGS sequence"/>
</dbReference>
<organism evidence="2 3">
    <name type="scientific">Verticillium longisporum</name>
    <name type="common">Verticillium dahliae var. longisporum</name>
    <dbReference type="NCBI Taxonomy" id="100787"/>
    <lineage>
        <taxon>Eukaryota</taxon>
        <taxon>Fungi</taxon>
        <taxon>Dikarya</taxon>
        <taxon>Ascomycota</taxon>
        <taxon>Pezizomycotina</taxon>
        <taxon>Sordariomycetes</taxon>
        <taxon>Hypocreomycetidae</taxon>
        <taxon>Glomerellales</taxon>
        <taxon>Plectosphaerellaceae</taxon>
        <taxon>Verticillium</taxon>
    </lineage>
</organism>
<feature type="non-terminal residue" evidence="2">
    <location>
        <position position="1"/>
    </location>
</feature>
<accession>A0A0G4NDN9</accession>
<protein>
    <submittedName>
        <fullName evidence="2">Uncharacterized protein</fullName>
    </submittedName>
</protein>
<gene>
    <name evidence="2" type="ORF">BN1723_019470</name>
</gene>
<evidence type="ECO:0000256" key="1">
    <source>
        <dbReference type="SAM" id="MobiDB-lite"/>
    </source>
</evidence>
<evidence type="ECO:0000313" key="2">
    <source>
        <dbReference type="EMBL" id="CRK44533.1"/>
    </source>
</evidence>
<reference evidence="3" key="1">
    <citation type="submission" date="2015-05" db="EMBL/GenBank/DDBJ databases">
        <authorList>
            <person name="Fogelqvist Johan"/>
        </authorList>
    </citation>
    <scope>NUCLEOTIDE SEQUENCE [LARGE SCALE GENOMIC DNA]</scope>
</reference>
<feature type="region of interest" description="Disordered" evidence="1">
    <location>
        <begin position="1"/>
        <end position="26"/>
    </location>
</feature>
<dbReference type="EMBL" id="CVQI01034069">
    <property type="protein sequence ID" value="CRK44533.1"/>
    <property type="molecule type" value="Genomic_DNA"/>
</dbReference>
<proteinExistence type="predicted"/>